<evidence type="ECO:0000256" key="2">
    <source>
        <dbReference type="ARBA" id="ARBA00006796"/>
    </source>
</evidence>
<comment type="caution">
    <text evidence="7">The sequence shown here is derived from an EMBL/GenBank/DDBJ whole genome shotgun (WGS) entry which is preliminary data.</text>
</comment>
<dbReference type="PRINTS" id="PR00420">
    <property type="entry name" value="RNGMNOXGNASE"/>
</dbReference>
<evidence type="ECO:0000259" key="6">
    <source>
        <dbReference type="Pfam" id="PF26311"/>
    </source>
</evidence>
<dbReference type="PANTHER" id="PTHR43624:SF2">
    <property type="entry name" value="ELECTRON TRANSFER FLAVOPROTEIN-QUINONE OXIDOREDUCTASE YDIS-RELATED"/>
    <property type="match status" value="1"/>
</dbReference>
<comment type="similarity">
    <text evidence="2">Belongs to the ETF-QO/FixC family.</text>
</comment>
<feature type="domain" description="FixC-like C-terminal" evidence="6">
    <location>
        <begin position="374"/>
        <end position="437"/>
    </location>
</feature>
<gene>
    <name evidence="7" type="ORF">A3F83_08480</name>
</gene>
<evidence type="ECO:0000256" key="5">
    <source>
        <dbReference type="ARBA" id="ARBA00023002"/>
    </source>
</evidence>
<organism evidence="7 8">
    <name type="scientific">Candidatus Glassbacteria bacterium RIFCSPLOWO2_12_FULL_58_11</name>
    <dbReference type="NCBI Taxonomy" id="1817867"/>
    <lineage>
        <taxon>Bacteria</taxon>
        <taxon>Candidatus Glassiibacteriota</taxon>
    </lineage>
</organism>
<dbReference type="Proteomes" id="UP000179129">
    <property type="component" value="Unassembled WGS sequence"/>
</dbReference>
<protein>
    <recommendedName>
        <fullName evidence="6">FixC-like C-terminal domain-containing protein</fullName>
    </recommendedName>
</protein>
<dbReference type="Pfam" id="PF12831">
    <property type="entry name" value="FAD_oxidored"/>
    <property type="match status" value="1"/>
</dbReference>
<dbReference type="Gene3D" id="3.50.50.60">
    <property type="entry name" value="FAD/NAD(P)-binding domain"/>
    <property type="match status" value="1"/>
</dbReference>
<sequence length="437" mass="48794">MSEDKFDCIVVGAGPSGTAAALTLARAGLQVALLERGEYPGAKNLFGGILFTTVLNRLLPEFWKEAPVERHVISRRFGFLNQDSELAVNFASERYNQPPFNNSFIVLRSRFDRWFASKAEAEGVELIPEIVVDDFIRREGKVVGILARGEGGGHDELIADAVICAEGANSLLAEKSGLRPKMSPANRVLTVKEIIKLSKPVVEDRFHLEAGQGVAYEYFGEAVQGMVGSGFIYTNQDSISVGIGCTVEDFLAKKISPNDLLEYFKAHPRVRALVRGGEVIEYSTHMITEESYDHLPEMVGDGLILVGDAAGLINASIYHEVTNLAMASGVFAAEAVIEAKSKGDFSKAALGVYRNKMEDSFVLKDMYHFRHVIHFLKNHKQFLNEYPDIFIELMLDYFTVSETPKAEVRKEVMRKFRKRIKMIPFLRDMWAARRAML</sequence>
<reference evidence="7 8" key="1">
    <citation type="journal article" date="2016" name="Nat. Commun.">
        <title>Thousands of microbial genomes shed light on interconnected biogeochemical processes in an aquifer system.</title>
        <authorList>
            <person name="Anantharaman K."/>
            <person name="Brown C.T."/>
            <person name="Hug L.A."/>
            <person name="Sharon I."/>
            <person name="Castelle C.J."/>
            <person name="Probst A.J."/>
            <person name="Thomas B.C."/>
            <person name="Singh A."/>
            <person name="Wilkins M.J."/>
            <person name="Karaoz U."/>
            <person name="Brodie E.L."/>
            <person name="Williams K.H."/>
            <person name="Hubbard S.S."/>
            <person name="Banfield J.F."/>
        </authorList>
    </citation>
    <scope>NUCLEOTIDE SEQUENCE [LARGE SCALE GENOMIC DNA]</scope>
</reference>
<evidence type="ECO:0000313" key="8">
    <source>
        <dbReference type="Proteomes" id="UP000179129"/>
    </source>
</evidence>
<dbReference type="EMBL" id="MFIX01000083">
    <property type="protein sequence ID" value="OGG05172.1"/>
    <property type="molecule type" value="Genomic_DNA"/>
</dbReference>
<accession>A0A1F5YZ43</accession>
<dbReference type="InterPro" id="IPR059103">
    <property type="entry name" value="FixC-like_C"/>
</dbReference>
<dbReference type="SUPFAM" id="SSF51905">
    <property type="entry name" value="FAD/NAD(P)-binding domain"/>
    <property type="match status" value="1"/>
</dbReference>
<dbReference type="SUPFAM" id="SSF54373">
    <property type="entry name" value="FAD-linked reductases, C-terminal domain"/>
    <property type="match status" value="1"/>
</dbReference>
<evidence type="ECO:0000256" key="4">
    <source>
        <dbReference type="ARBA" id="ARBA00022827"/>
    </source>
</evidence>
<dbReference type="InterPro" id="IPR036188">
    <property type="entry name" value="FAD/NAD-bd_sf"/>
</dbReference>
<keyword evidence="5" id="KW-0560">Oxidoreductase</keyword>
<name>A0A1F5YZ43_9BACT</name>
<dbReference type="Pfam" id="PF26311">
    <property type="entry name" value="ETF-QO_FixC_C"/>
    <property type="match status" value="1"/>
</dbReference>
<dbReference type="GO" id="GO:0016491">
    <property type="term" value="F:oxidoreductase activity"/>
    <property type="evidence" value="ECO:0007669"/>
    <property type="project" value="UniProtKB-KW"/>
</dbReference>
<keyword evidence="4" id="KW-0274">FAD</keyword>
<evidence type="ECO:0000256" key="1">
    <source>
        <dbReference type="ARBA" id="ARBA00001974"/>
    </source>
</evidence>
<dbReference type="InterPro" id="IPR039651">
    <property type="entry name" value="FixC-like"/>
</dbReference>
<dbReference type="PANTHER" id="PTHR43624">
    <property type="entry name" value="ELECTRON TRANSFER FLAVOPROTEIN-QUINONE OXIDOREDUCTASE YDIS-RELATED"/>
    <property type="match status" value="1"/>
</dbReference>
<dbReference type="STRING" id="1817867.A3F83_08480"/>
<comment type="cofactor">
    <cofactor evidence="1">
        <name>FAD</name>
        <dbReference type="ChEBI" id="CHEBI:57692"/>
    </cofactor>
</comment>
<evidence type="ECO:0000256" key="3">
    <source>
        <dbReference type="ARBA" id="ARBA00022630"/>
    </source>
</evidence>
<proteinExistence type="inferred from homology"/>
<evidence type="ECO:0000313" key="7">
    <source>
        <dbReference type="EMBL" id="OGG05172.1"/>
    </source>
</evidence>
<dbReference type="AlphaFoldDB" id="A0A1F5YZ43"/>
<keyword evidence="3" id="KW-0285">Flavoprotein</keyword>